<dbReference type="GO" id="GO:0046872">
    <property type="term" value="F:metal ion binding"/>
    <property type="evidence" value="ECO:0007669"/>
    <property type="project" value="UniProtKB-KW"/>
</dbReference>
<protein>
    <recommendedName>
        <fullName evidence="5">Peptidase M20 dimerisation domain-containing protein</fullName>
    </recommendedName>
</protein>
<reference evidence="4" key="1">
    <citation type="submission" date="2018-05" db="EMBL/GenBank/DDBJ databases">
        <authorList>
            <person name="Lanie J.A."/>
            <person name="Ng W.-L."/>
            <person name="Kazmierczak K.M."/>
            <person name="Andrzejewski T.M."/>
            <person name="Davidsen T.M."/>
            <person name="Wayne K.J."/>
            <person name="Tettelin H."/>
            <person name="Glass J.I."/>
            <person name="Rusch D."/>
            <person name="Podicherti R."/>
            <person name="Tsui H.-C.T."/>
            <person name="Winkler M.E."/>
        </authorList>
    </citation>
    <scope>NUCLEOTIDE SEQUENCE</scope>
</reference>
<evidence type="ECO:0000313" key="4">
    <source>
        <dbReference type="EMBL" id="SVD23756.1"/>
    </source>
</evidence>
<proteinExistence type="predicted"/>
<dbReference type="Gene3D" id="3.40.630.10">
    <property type="entry name" value="Zn peptidases"/>
    <property type="match status" value="1"/>
</dbReference>
<evidence type="ECO:0008006" key="5">
    <source>
        <dbReference type="Google" id="ProtNLM"/>
    </source>
</evidence>
<gene>
    <name evidence="4" type="ORF">METZ01_LOCUS376610</name>
</gene>
<sequence length="140" mass="15317">MTALFIPSRLMVFVALAALAYVPLSAQSGPEVARAFREANEVSIIRDFAELLSYPNRARDTEDIHRAATYVRDELRAVGVESELLEIEGAPPIVYGELMVPGATRTLGIYVHYDGQAVDPANWTHPPFEPPLYTAAMDGG</sequence>
<dbReference type="GO" id="GO:0006508">
    <property type="term" value="P:proteolysis"/>
    <property type="evidence" value="ECO:0007669"/>
    <property type="project" value="UniProtKB-KW"/>
</dbReference>
<dbReference type="GO" id="GO:0008233">
    <property type="term" value="F:peptidase activity"/>
    <property type="evidence" value="ECO:0007669"/>
    <property type="project" value="UniProtKB-KW"/>
</dbReference>
<keyword evidence="2" id="KW-0479">Metal-binding</keyword>
<evidence type="ECO:0000256" key="1">
    <source>
        <dbReference type="ARBA" id="ARBA00022670"/>
    </source>
</evidence>
<dbReference type="AlphaFoldDB" id="A0A382TNU4"/>
<feature type="non-terminal residue" evidence="4">
    <location>
        <position position="140"/>
    </location>
</feature>
<dbReference type="EMBL" id="UINC01138046">
    <property type="protein sequence ID" value="SVD23756.1"/>
    <property type="molecule type" value="Genomic_DNA"/>
</dbReference>
<dbReference type="InterPro" id="IPR051458">
    <property type="entry name" value="Cyt/Met_Dipeptidase"/>
</dbReference>
<dbReference type="PANTHER" id="PTHR43270:SF8">
    <property type="entry name" value="DI- AND TRIPEPTIDASE DUG2-RELATED"/>
    <property type="match status" value="1"/>
</dbReference>
<keyword evidence="3" id="KW-0378">Hydrolase</keyword>
<dbReference type="SUPFAM" id="SSF53187">
    <property type="entry name" value="Zn-dependent exopeptidases"/>
    <property type="match status" value="1"/>
</dbReference>
<evidence type="ECO:0000256" key="3">
    <source>
        <dbReference type="ARBA" id="ARBA00022801"/>
    </source>
</evidence>
<accession>A0A382TNU4</accession>
<evidence type="ECO:0000256" key="2">
    <source>
        <dbReference type="ARBA" id="ARBA00022723"/>
    </source>
</evidence>
<keyword evidence="1" id="KW-0645">Protease</keyword>
<organism evidence="4">
    <name type="scientific">marine metagenome</name>
    <dbReference type="NCBI Taxonomy" id="408172"/>
    <lineage>
        <taxon>unclassified sequences</taxon>
        <taxon>metagenomes</taxon>
        <taxon>ecological metagenomes</taxon>
    </lineage>
</organism>
<name>A0A382TNU4_9ZZZZ</name>
<dbReference type="PANTHER" id="PTHR43270">
    <property type="entry name" value="BETA-ALA-HIS DIPEPTIDASE"/>
    <property type="match status" value="1"/>
</dbReference>